<evidence type="ECO:0000313" key="5">
    <source>
        <dbReference type="EMBL" id="KAJ4458566.1"/>
    </source>
</evidence>
<feature type="region of interest" description="Disordered" evidence="4">
    <location>
        <begin position="260"/>
        <end position="279"/>
    </location>
</feature>
<feature type="repeat" description="WD" evidence="3">
    <location>
        <begin position="39"/>
        <end position="81"/>
    </location>
</feature>
<dbReference type="CDD" id="cd00200">
    <property type="entry name" value="WD40"/>
    <property type="match status" value="1"/>
</dbReference>
<dbReference type="SUPFAM" id="SSF50998">
    <property type="entry name" value="Quinoprotein alcohol dehydrogenase-like"/>
    <property type="match status" value="1"/>
</dbReference>
<keyword evidence="1 3" id="KW-0853">WD repeat</keyword>
<organism evidence="5 6">
    <name type="scientific">Paratrimastix pyriformis</name>
    <dbReference type="NCBI Taxonomy" id="342808"/>
    <lineage>
        <taxon>Eukaryota</taxon>
        <taxon>Metamonada</taxon>
        <taxon>Preaxostyla</taxon>
        <taxon>Paratrimastigidae</taxon>
        <taxon>Paratrimastix</taxon>
    </lineage>
</organism>
<evidence type="ECO:0000256" key="2">
    <source>
        <dbReference type="ARBA" id="ARBA00022737"/>
    </source>
</evidence>
<dbReference type="InterPro" id="IPR019775">
    <property type="entry name" value="WD40_repeat_CS"/>
</dbReference>
<protein>
    <submittedName>
        <fullName evidence="5">Vegetative incompatibility protein HET-E-1</fullName>
    </submittedName>
</protein>
<dbReference type="PROSITE" id="PS50294">
    <property type="entry name" value="WD_REPEATS_REGION"/>
    <property type="match status" value="3"/>
</dbReference>
<sequence length="721" mass="79715">MQQIVRLCHLFNFSQRFAYCSSLAVYVYSFDDFELKQILSGHEKTIHALAWSPHEPNIIATCSSDTKISIWDLNTESEIYLCQLSDGTPQSLAWSPFEKSVLAFHDERGIVHLTNYDSRAEERAITVKTTGNATHIRWSPSTPGLMAVATEDGTVNIVNTTRPRNAPLKLSPPAFQQEAGKETPGVVDLQWDPLSTNFLLVAYKRGHLVLFDVTQEKEPVLMLFNREAGSSPGMHRGCHTHPPRGIASVAFIPGEPGGFVTAAERTGPSRSGTSPRRDSFAHGCKSDIRPLCFFRFLVCFLPFYTHPRDSCLVFYLSAFAPAPPPPETSASSLSQSGTAAAPSNTHDLRCIFNLVDGTVGVFDLRRRQTLFQTTPGHTETVFDCQFKPSNADVLATSSFDGTIRVWNVETMECIQLLSGHKGIVYSVSWCPGESTLIAASSSVGELWIWDTAKRQVVAEYDLHGQRRIFRCVFNPDPTRQLIASCGEDGSCCVVNYGTGALVARYRHPRPTYGCDWSRLHPDLLATGCGDGVVRVFNMATKEVAPVALEGHTARVFNVAWSPLLPDTLISGSDDKTIRVWNVATNHQMCTRTAKVGPEKWDHHEKTTLAPSAHDLHEGFLSYPSREMTSLRGRAPQTVRLWQLEVSEAVRLRAFLGLPWASILGNAIQEEQRPVDASRALDPTTASAVAIRSRFAERQRLCGSGATELAARLQSVPARCRW</sequence>
<proteinExistence type="predicted"/>
<dbReference type="InterPro" id="IPR015943">
    <property type="entry name" value="WD40/YVTN_repeat-like_dom_sf"/>
</dbReference>
<feature type="repeat" description="WD" evidence="3">
    <location>
        <begin position="417"/>
        <end position="459"/>
    </location>
</feature>
<reference evidence="5" key="1">
    <citation type="journal article" date="2022" name="bioRxiv">
        <title>Genomics of Preaxostyla Flagellates Illuminates Evolutionary Transitions and the Path Towards Mitochondrial Loss.</title>
        <authorList>
            <person name="Novak L.V.F."/>
            <person name="Treitli S.C."/>
            <person name="Pyrih J."/>
            <person name="Halakuc P."/>
            <person name="Pipaliya S.V."/>
            <person name="Vacek V."/>
            <person name="Brzon O."/>
            <person name="Soukal P."/>
            <person name="Eme L."/>
            <person name="Dacks J.B."/>
            <person name="Karnkowska A."/>
            <person name="Elias M."/>
            <person name="Hampl V."/>
        </authorList>
    </citation>
    <scope>NUCLEOTIDE SEQUENCE</scope>
    <source>
        <strain evidence="5">RCP-MX</strain>
    </source>
</reference>
<dbReference type="Gene3D" id="2.130.10.10">
    <property type="entry name" value="YVTN repeat-like/Quinoprotein amine dehydrogenase"/>
    <property type="match status" value="3"/>
</dbReference>
<gene>
    <name evidence="5" type="ORF">PAPYR_5770</name>
</gene>
<evidence type="ECO:0000256" key="3">
    <source>
        <dbReference type="PROSITE-ProRule" id="PRU00221"/>
    </source>
</evidence>
<feature type="repeat" description="WD" evidence="3">
    <location>
        <begin position="374"/>
        <end position="416"/>
    </location>
</feature>
<dbReference type="Pfam" id="PF00400">
    <property type="entry name" value="WD40"/>
    <property type="match status" value="5"/>
</dbReference>
<dbReference type="InterPro" id="IPR001680">
    <property type="entry name" value="WD40_rpt"/>
</dbReference>
<dbReference type="EMBL" id="JAPMOS010000028">
    <property type="protein sequence ID" value="KAJ4458566.1"/>
    <property type="molecule type" value="Genomic_DNA"/>
</dbReference>
<dbReference type="PRINTS" id="PR00320">
    <property type="entry name" value="GPROTEINBRPT"/>
</dbReference>
<dbReference type="PANTHER" id="PTHR44464">
    <property type="entry name" value="WD REPEAT-CONTAINING PROTEIN 17"/>
    <property type="match status" value="1"/>
</dbReference>
<feature type="repeat" description="WD" evidence="3">
    <location>
        <begin position="548"/>
        <end position="590"/>
    </location>
</feature>
<dbReference type="Proteomes" id="UP001141327">
    <property type="component" value="Unassembled WGS sequence"/>
</dbReference>
<keyword evidence="2" id="KW-0677">Repeat</keyword>
<dbReference type="SMART" id="SM00320">
    <property type="entry name" value="WD40"/>
    <property type="match status" value="8"/>
</dbReference>
<dbReference type="PANTHER" id="PTHR44464:SF1">
    <property type="entry name" value="WD REPEAT-CONTAINING PROTEIN 17"/>
    <property type="match status" value="1"/>
</dbReference>
<dbReference type="InterPro" id="IPR020472">
    <property type="entry name" value="WD40_PAC1"/>
</dbReference>
<dbReference type="InterPro" id="IPR011047">
    <property type="entry name" value="Quinoprotein_ADH-like_sf"/>
</dbReference>
<accession>A0ABQ8UKT9</accession>
<evidence type="ECO:0000256" key="1">
    <source>
        <dbReference type="ARBA" id="ARBA00022574"/>
    </source>
</evidence>
<dbReference type="PROSITE" id="PS50082">
    <property type="entry name" value="WD_REPEATS_2"/>
    <property type="match status" value="4"/>
</dbReference>
<name>A0ABQ8UKT9_9EUKA</name>
<keyword evidence="6" id="KW-1185">Reference proteome</keyword>
<evidence type="ECO:0000313" key="6">
    <source>
        <dbReference type="Proteomes" id="UP001141327"/>
    </source>
</evidence>
<evidence type="ECO:0000256" key="4">
    <source>
        <dbReference type="SAM" id="MobiDB-lite"/>
    </source>
</evidence>
<comment type="caution">
    <text evidence="5">The sequence shown here is derived from an EMBL/GenBank/DDBJ whole genome shotgun (WGS) entry which is preliminary data.</text>
</comment>
<dbReference type="PROSITE" id="PS00678">
    <property type="entry name" value="WD_REPEATS_1"/>
    <property type="match status" value="3"/>
</dbReference>